<dbReference type="Pfam" id="PF24986">
    <property type="entry name" value="PRC_RimM"/>
    <property type="match status" value="1"/>
</dbReference>
<dbReference type="Proteomes" id="UP001165263">
    <property type="component" value="Unassembled WGS sequence"/>
</dbReference>
<dbReference type="HAMAP" id="MF_00014">
    <property type="entry name" value="Ribosome_mat_RimM"/>
    <property type="match status" value="1"/>
</dbReference>
<dbReference type="InterPro" id="IPR056792">
    <property type="entry name" value="PRC_RimM"/>
</dbReference>
<dbReference type="NCBIfam" id="TIGR02273">
    <property type="entry name" value="16S_RimM"/>
    <property type="match status" value="1"/>
</dbReference>
<evidence type="ECO:0000313" key="8">
    <source>
        <dbReference type="EMBL" id="MCS0633355.1"/>
    </source>
</evidence>
<organism evidence="8 9">
    <name type="scientific">Telluria mixta</name>
    <dbReference type="NCBI Taxonomy" id="34071"/>
    <lineage>
        <taxon>Bacteria</taxon>
        <taxon>Pseudomonadati</taxon>
        <taxon>Pseudomonadota</taxon>
        <taxon>Betaproteobacteria</taxon>
        <taxon>Burkholderiales</taxon>
        <taxon>Oxalobacteraceae</taxon>
        <taxon>Telluria group</taxon>
        <taxon>Telluria</taxon>
    </lineage>
</organism>
<evidence type="ECO:0000259" key="6">
    <source>
        <dbReference type="Pfam" id="PF01782"/>
    </source>
</evidence>
<keyword evidence="1 5" id="KW-0963">Cytoplasm</keyword>
<comment type="similarity">
    <text evidence="5">Belongs to the RimM family.</text>
</comment>
<dbReference type="SUPFAM" id="SSF50447">
    <property type="entry name" value="Translation proteins"/>
    <property type="match status" value="1"/>
</dbReference>
<comment type="caution">
    <text evidence="8">The sequence shown here is derived from an EMBL/GenBank/DDBJ whole genome shotgun (WGS) entry which is preliminary data.</text>
</comment>
<dbReference type="PANTHER" id="PTHR33692:SF1">
    <property type="entry name" value="RIBOSOME MATURATION FACTOR RIMM"/>
    <property type="match status" value="1"/>
</dbReference>
<dbReference type="RefSeq" id="WP_259452336.1">
    <property type="nucleotide sequence ID" value="NZ_CP119520.1"/>
</dbReference>
<keyword evidence="3 5" id="KW-0698">rRNA processing</keyword>
<keyword evidence="2 5" id="KW-0690">Ribosome biogenesis</keyword>
<dbReference type="InterPro" id="IPR011961">
    <property type="entry name" value="RimM"/>
</dbReference>
<dbReference type="PANTHER" id="PTHR33692">
    <property type="entry name" value="RIBOSOME MATURATION FACTOR RIMM"/>
    <property type="match status" value="1"/>
</dbReference>
<dbReference type="InterPro" id="IPR002676">
    <property type="entry name" value="RimM_N"/>
</dbReference>
<comment type="function">
    <text evidence="5">An accessory protein needed during the final step in the assembly of 30S ribosomal subunit, possibly for assembly of the head region. Essential for efficient processing of 16S rRNA. May be needed both before and after RbfA during the maturation of 16S rRNA. It has affinity for free ribosomal 30S subunits but not for 70S ribosomes.</text>
</comment>
<dbReference type="Gene3D" id="2.40.30.60">
    <property type="entry name" value="RimM"/>
    <property type="match status" value="1"/>
</dbReference>
<dbReference type="InterPro" id="IPR011033">
    <property type="entry name" value="PRC_barrel-like_sf"/>
</dbReference>
<dbReference type="InterPro" id="IPR036976">
    <property type="entry name" value="RimM_N_sf"/>
</dbReference>
<evidence type="ECO:0000256" key="2">
    <source>
        <dbReference type="ARBA" id="ARBA00022517"/>
    </source>
</evidence>
<sequence length="191" mass="20748">MTDSAAHSASAPAQAAPDDLIQVGHITGAYGLRGGVRVTPYSMDADALLSVKTWWIDKPSLRTVQVRNAKYHSGDVTATLVEVTDREAAEALKGATVQVSRSDFPELPEDEYYWTDLIGLDTVNLQGEALGKVSDMMHNGAQSILRITPVPDPNAAPDAKAPERLVPFVDQYVKTVDLQARLITLDWGLDY</sequence>
<dbReference type="Pfam" id="PF01782">
    <property type="entry name" value="RimM"/>
    <property type="match status" value="1"/>
</dbReference>
<accession>A0ABT2C7I1</accession>
<dbReference type="EMBL" id="JANUHC010000014">
    <property type="protein sequence ID" value="MCS0633355.1"/>
    <property type="molecule type" value="Genomic_DNA"/>
</dbReference>
<dbReference type="InterPro" id="IPR009000">
    <property type="entry name" value="Transl_B-barrel_sf"/>
</dbReference>
<keyword evidence="9" id="KW-1185">Reference proteome</keyword>
<feature type="domain" description="Ribosome maturation factor RimM PRC barrel" evidence="7">
    <location>
        <begin position="114"/>
        <end position="187"/>
    </location>
</feature>
<reference evidence="8" key="1">
    <citation type="submission" date="2022-08" db="EMBL/GenBank/DDBJ databases">
        <title>Reclassification of Massilia species as members of the genera Telluria, Duganella, Pseudoduganella, Mokoshia gen. nov. and Zemynaea gen. nov. using orthogonal and non-orthogonal genome-based approaches.</title>
        <authorList>
            <person name="Bowman J.P."/>
        </authorList>
    </citation>
    <scope>NUCLEOTIDE SEQUENCE</scope>
    <source>
        <strain evidence="8">LMG 11547</strain>
    </source>
</reference>
<comment type="subcellular location">
    <subcellularLocation>
        <location evidence="5">Cytoplasm</location>
    </subcellularLocation>
</comment>
<proteinExistence type="inferred from homology"/>
<comment type="domain">
    <text evidence="5">The PRC barrel domain binds ribosomal protein uS19.</text>
</comment>
<evidence type="ECO:0000256" key="5">
    <source>
        <dbReference type="HAMAP-Rule" id="MF_00014"/>
    </source>
</evidence>
<evidence type="ECO:0000256" key="3">
    <source>
        <dbReference type="ARBA" id="ARBA00022552"/>
    </source>
</evidence>
<dbReference type="SUPFAM" id="SSF50346">
    <property type="entry name" value="PRC-barrel domain"/>
    <property type="match status" value="1"/>
</dbReference>
<evidence type="ECO:0000256" key="1">
    <source>
        <dbReference type="ARBA" id="ARBA00022490"/>
    </source>
</evidence>
<feature type="domain" description="RimM N-terminal" evidence="6">
    <location>
        <begin position="22"/>
        <end position="103"/>
    </location>
</feature>
<evidence type="ECO:0000313" key="9">
    <source>
        <dbReference type="Proteomes" id="UP001165263"/>
    </source>
</evidence>
<keyword evidence="4 5" id="KW-0143">Chaperone</keyword>
<gene>
    <name evidence="5 8" type="primary">rimM</name>
    <name evidence="8" type="ORF">NX786_28855</name>
</gene>
<protein>
    <recommendedName>
        <fullName evidence="5">Ribosome maturation factor RimM</fullName>
    </recommendedName>
</protein>
<name>A0ABT2C7I1_9BURK</name>
<evidence type="ECO:0000256" key="4">
    <source>
        <dbReference type="ARBA" id="ARBA00023186"/>
    </source>
</evidence>
<evidence type="ECO:0000259" key="7">
    <source>
        <dbReference type="Pfam" id="PF24986"/>
    </source>
</evidence>
<comment type="subunit">
    <text evidence="5">Binds ribosomal protein uS19.</text>
</comment>
<dbReference type="Gene3D" id="2.30.30.240">
    <property type="entry name" value="PRC-barrel domain"/>
    <property type="match status" value="1"/>
</dbReference>